<proteinExistence type="inferred from homology"/>
<keyword evidence="1 8" id="KW-0963">Cytoplasm</keyword>
<evidence type="ECO:0000256" key="2">
    <source>
        <dbReference type="ARBA" id="ARBA00022605"/>
    </source>
</evidence>
<keyword evidence="3 8" id="KW-0641">Proline biosynthesis</keyword>
<evidence type="ECO:0000256" key="8">
    <source>
        <dbReference type="HAMAP-Rule" id="MF_00456"/>
    </source>
</evidence>
<dbReference type="GO" id="GO:0005829">
    <property type="term" value="C:cytosol"/>
    <property type="evidence" value="ECO:0007669"/>
    <property type="project" value="TreeGrafter"/>
</dbReference>
<dbReference type="RefSeq" id="WP_054197729.1">
    <property type="nucleotide sequence ID" value="NZ_JNOC01000017.1"/>
</dbReference>
<dbReference type="AlphaFoldDB" id="A0A0N1MPF2"/>
<evidence type="ECO:0000313" key="11">
    <source>
        <dbReference type="Proteomes" id="UP000037997"/>
    </source>
</evidence>
<comment type="pathway">
    <text evidence="8">Amino-acid biosynthesis; L-proline biosynthesis; L-glutamate 5-semialdehyde from L-glutamate: step 1/2.</text>
</comment>
<evidence type="ECO:0000256" key="7">
    <source>
        <dbReference type="ARBA" id="ARBA00022840"/>
    </source>
</evidence>
<dbReference type="STRING" id="35818.HPU229336_08970"/>
<dbReference type="EC" id="2.7.2.11" evidence="8"/>
<comment type="subcellular location">
    <subcellularLocation>
        <location evidence="8">Cytoplasm</location>
    </subcellularLocation>
</comment>
<dbReference type="InterPro" id="IPR011529">
    <property type="entry name" value="Glu_5kinase"/>
</dbReference>
<evidence type="ECO:0000313" key="10">
    <source>
        <dbReference type="EMBL" id="KPH56122.1"/>
    </source>
</evidence>
<dbReference type="EMBL" id="JNOC01000017">
    <property type="protein sequence ID" value="KPH56122.1"/>
    <property type="molecule type" value="Genomic_DNA"/>
</dbReference>
<keyword evidence="4 8" id="KW-0808">Transferase</keyword>
<accession>A0A0N1MPF2</accession>
<dbReference type="InterPro" id="IPR036393">
    <property type="entry name" value="AceGlu_kinase-like_sf"/>
</dbReference>
<dbReference type="PRINTS" id="PR00474">
    <property type="entry name" value="GLU5KINASE"/>
</dbReference>
<dbReference type="GO" id="GO:0004349">
    <property type="term" value="F:glutamate 5-kinase activity"/>
    <property type="evidence" value="ECO:0007669"/>
    <property type="project" value="UniProtKB-UniRule"/>
</dbReference>
<sequence length="258" mass="28660">MQKKRVVVKVGSAILVENQLINKTRMEALVKLIAKLRDKYEVILVSSGAVAAGYTKIKLDKNHLPNKQALAAIGQPLLMQTYTDLFAPYGIVVAQVLLSAYDFDSRKRTQNARNAMEVLLQSNVLPIINENDVTATGELSLLLEFGDNDQLSAHVAHFFNAEILAILSDIEGYYEENPIINPNAKIYPKVERISQEELKAQTTPNNIFATGGIVTKLKAADFLLKNNRKMFLSSGKRLEILEKFLLEGIQLSGTLFAN</sequence>
<comment type="function">
    <text evidence="8">Catalyzes the transfer of a phosphate group to glutamate to form L-glutamate 5-phosphate.</text>
</comment>
<comment type="caution">
    <text evidence="10">The sequence shown here is derived from an EMBL/GenBank/DDBJ whole genome shotgun (WGS) entry which is preliminary data.</text>
</comment>
<keyword evidence="2 8" id="KW-0028">Amino-acid biosynthesis</keyword>
<dbReference type="Pfam" id="PF00696">
    <property type="entry name" value="AA_kinase"/>
    <property type="match status" value="1"/>
</dbReference>
<dbReference type="PANTHER" id="PTHR43654:SF3">
    <property type="entry name" value="GLUTAMATE 5-KINASE"/>
    <property type="match status" value="1"/>
</dbReference>
<evidence type="ECO:0000256" key="3">
    <source>
        <dbReference type="ARBA" id="ARBA00022650"/>
    </source>
</evidence>
<dbReference type="InterPro" id="IPR005715">
    <property type="entry name" value="Glu_5kinase/COase_Synthase"/>
</dbReference>
<evidence type="ECO:0000259" key="9">
    <source>
        <dbReference type="Pfam" id="PF00696"/>
    </source>
</evidence>
<dbReference type="SUPFAM" id="SSF53633">
    <property type="entry name" value="Carbamate kinase-like"/>
    <property type="match status" value="1"/>
</dbReference>
<dbReference type="Gene3D" id="3.40.1160.10">
    <property type="entry name" value="Acetylglutamate kinase-like"/>
    <property type="match status" value="1"/>
</dbReference>
<dbReference type="InterPro" id="IPR041739">
    <property type="entry name" value="G5K_ProB"/>
</dbReference>
<feature type="binding site" evidence="8">
    <location>
        <begin position="168"/>
        <end position="169"/>
    </location>
    <ligand>
        <name>ATP</name>
        <dbReference type="ChEBI" id="CHEBI:30616"/>
    </ligand>
</feature>
<feature type="binding site" evidence="8">
    <location>
        <position position="132"/>
    </location>
    <ligand>
        <name>substrate</name>
    </ligand>
</feature>
<organism evidence="10 11">
    <name type="scientific">Helicobacter pullorum</name>
    <dbReference type="NCBI Taxonomy" id="35818"/>
    <lineage>
        <taxon>Bacteria</taxon>
        <taxon>Pseudomonadati</taxon>
        <taxon>Campylobacterota</taxon>
        <taxon>Epsilonproteobacteria</taxon>
        <taxon>Campylobacterales</taxon>
        <taxon>Helicobacteraceae</taxon>
        <taxon>Helicobacter</taxon>
    </lineage>
</organism>
<dbReference type="InterPro" id="IPR001048">
    <property type="entry name" value="Asp/Glu/Uridylate_kinase"/>
</dbReference>
<evidence type="ECO:0000256" key="1">
    <source>
        <dbReference type="ARBA" id="ARBA00022490"/>
    </source>
</evidence>
<feature type="binding site" evidence="8">
    <location>
        <position position="47"/>
    </location>
    <ligand>
        <name>substrate</name>
    </ligand>
</feature>
<comment type="catalytic activity">
    <reaction evidence="8">
        <text>L-glutamate + ATP = L-glutamyl 5-phosphate + ADP</text>
        <dbReference type="Rhea" id="RHEA:14877"/>
        <dbReference type="ChEBI" id="CHEBI:29985"/>
        <dbReference type="ChEBI" id="CHEBI:30616"/>
        <dbReference type="ChEBI" id="CHEBI:58274"/>
        <dbReference type="ChEBI" id="CHEBI:456216"/>
        <dbReference type="EC" id="2.7.2.11"/>
    </reaction>
</comment>
<comment type="similarity">
    <text evidence="8">Belongs to the glutamate 5-kinase family.</text>
</comment>
<dbReference type="HAMAP" id="MF_00456">
    <property type="entry name" value="ProB"/>
    <property type="match status" value="1"/>
</dbReference>
<dbReference type="PANTHER" id="PTHR43654">
    <property type="entry name" value="GLUTAMATE 5-KINASE"/>
    <property type="match status" value="1"/>
</dbReference>
<dbReference type="Proteomes" id="UP000037997">
    <property type="component" value="Unassembled WGS sequence"/>
</dbReference>
<dbReference type="NCBIfam" id="TIGR01027">
    <property type="entry name" value="proB"/>
    <property type="match status" value="1"/>
</dbReference>
<dbReference type="PATRIC" id="fig|35818.11.peg.691"/>
<dbReference type="InterPro" id="IPR019797">
    <property type="entry name" value="Glutamate_5-kinase_CS"/>
</dbReference>
<dbReference type="UniPathway" id="UPA00098">
    <property type="reaction ID" value="UER00359"/>
</dbReference>
<dbReference type="PROSITE" id="PS00902">
    <property type="entry name" value="GLUTAMATE_5_KINASE"/>
    <property type="match status" value="1"/>
</dbReference>
<dbReference type="FunFam" id="3.40.1160.10:FF:000006">
    <property type="entry name" value="Glutamate 5-kinase"/>
    <property type="match status" value="1"/>
</dbReference>
<dbReference type="CDD" id="cd04242">
    <property type="entry name" value="AAK_G5K_ProB"/>
    <property type="match status" value="1"/>
</dbReference>
<dbReference type="GO" id="GO:0005524">
    <property type="term" value="F:ATP binding"/>
    <property type="evidence" value="ECO:0007669"/>
    <property type="project" value="UniProtKB-KW"/>
</dbReference>
<name>A0A0N1MPF2_9HELI</name>
<evidence type="ECO:0000256" key="5">
    <source>
        <dbReference type="ARBA" id="ARBA00022741"/>
    </source>
</evidence>
<evidence type="ECO:0000256" key="6">
    <source>
        <dbReference type="ARBA" id="ARBA00022777"/>
    </source>
</evidence>
<keyword evidence="5 8" id="KW-0547">Nucleotide-binding</keyword>
<dbReference type="PIRSF" id="PIRSF000729">
    <property type="entry name" value="GK"/>
    <property type="match status" value="1"/>
</dbReference>
<dbReference type="InterPro" id="IPR001057">
    <property type="entry name" value="Glu/AcGlu_kinase"/>
</dbReference>
<protein>
    <recommendedName>
        <fullName evidence="8">Glutamate 5-kinase</fullName>
        <ecNumber evidence="8">2.7.2.11</ecNumber>
    </recommendedName>
    <alternativeName>
        <fullName evidence="8">Gamma-glutamyl kinase</fullName>
        <shortName evidence="8">GK</shortName>
    </alternativeName>
</protein>
<gene>
    <name evidence="8" type="primary">proB</name>
    <name evidence="10" type="ORF">HPU229334_03500</name>
</gene>
<evidence type="ECO:0000256" key="4">
    <source>
        <dbReference type="ARBA" id="ARBA00022679"/>
    </source>
</evidence>
<keyword evidence="6 8" id="KW-0418">Kinase</keyword>
<keyword evidence="7 8" id="KW-0067">ATP-binding</keyword>
<feature type="domain" description="Aspartate/glutamate/uridylate kinase" evidence="9">
    <location>
        <begin position="4"/>
        <end position="231"/>
    </location>
</feature>
<feature type="binding site" evidence="8">
    <location>
        <position position="9"/>
    </location>
    <ligand>
        <name>ATP</name>
        <dbReference type="ChEBI" id="CHEBI:30616"/>
    </ligand>
</feature>
<feature type="binding site" evidence="8">
    <location>
        <position position="148"/>
    </location>
    <ligand>
        <name>substrate</name>
    </ligand>
</feature>
<reference evidence="10 11" key="1">
    <citation type="submission" date="2014-06" db="EMBL/GenBank/DDBJ databases">
        <title>Helicobacter pullorum isolates in fresh chicken meat - phenotypic and genotypic features.</title>
        <authorList>
            <person name="Borges V."/>
            <person name="Santos A."/>
            <person name="Correia C.B."/>
            <person name="Saraiva M."/>
            <person name="Menard A."/>
            <person name="Vieira L."/>
            <person name="Sampaio D.A."/>
            <person name="Gomes J.P."/>
            <person name="Oleastro M."/>
        </authorList>
    </citation>
    <scope>NUCLEOTIDE SEQUENCE [LARGE SCALE GENOMIC DNA]</scope>
    <source>
        <strain evidence="10 11">229334/12</strain>
    </source>
</reference>
<feature type="binding site" evidence="8">
    <location>
        <begin position="210"/>
        <end position="216"/>
    </location>
    <ligand>
        <name>ATP</name>
        <dbReference type="ChEBI" id="CHEBI:30616"/>
    </ligand>
</feature>
<dbReference type="GO" id="GO:0055129">
    <property type="term" value="P:L-proline biosynthetic process"/>
    <property type="evidence" value="ECO:0007669"/>
    <property type="project" value="UniProtKB-UniRule"/>
</dbReference>